<dbReference type="Proteomes" id="UP000799754">
    <property type="component" value="Unassembled WGS sequence"/>
</dbReference>
<accession>A0ACB6RLH5</accession>
<reference evidence="1" key="1">
    <citation type="journal article" date="2020" name="Stud. Mycol.">
        <title>101 Dothideomycetes genomes: a test case for predicting lifestyles and emergence of pathogens.</title>
        <authorList>
            <person name="Haridas S."/>
            <person name="Albert R."/>
            <person name="Binder M."/>
            <person name="Bloem J."/>
            <person name="Labutti K."/>
            <person name="Salamov A."/>
            <person name="Andreopoulos B."/>
            <person name="Baker S."/>
            <person name="Barry K."/>
            <person name="Bills G."/>
            <person name="Bluhm B."/>
            <person name="Cannon C."/>
            <person name="Castanera R."/>
            <person name="Culley D."/>
            <person name="Daum C."/>
            <person name="Ezra D."/>
            <person name="Gonzalez J."/>
            <person name="Henrissat B."/>
            <person name="Kuo A."/>
            <person name="Liang C."/>
            <person name="Lipzen A."/>
            <person name="Lutzoni F."/>
            <person name="Magnuson J."/>
            <person name="Mondo S."/>
            <person name="Nolan M."/>
            <person name="Ohm R."/>
            <person name="Pangilinan J."/>
            <person name="Park H.-J."/>
            <person name="Ramirez L."/>
            <person name="Alfaro M."/>
            <person name="Sun H."/>
            <person name="Tritt A."/>
            <person name="Yoshinaga Y."/>
            <person name="Zwiers L.-H."/>
            <person name="Turgeon B."/>
            <person name="Goodwin S."/>
            <person name="Spatafora J."/>
            <person name="Crous P."/>
            <person name="Grigoriev I."/>
        </authorList>
    </citation>
    <scope>NUCLEOTIDE SEQUENCE</scope>
    <source>
        <strain evidence="1">CBS 525.71</strain>
    </source>
</reference>
<proteinExistence type="predicted"/>
<dbReference type="EMBL" id="MU006743">
    <property type="protein sequence ID" value="KAF2622588.1"/>
    <property type="molecule type" value="Genomic_DNA"/>
</dbReference>
<gene>
    <name evidence="1" type="ORF">BU25DRAFT_402231</name>
</gene>
<keyword evidence="2" id="KW-1185">Reference proteome</keyword>
<name>A0ACB6RLH5_9PLEO</name>
<evidence type="ECO:0000313" key="2">
    <source>
        <dbReference type="Proteomes" id="UP000799754"/>
    </source>
</evidence>
<organism evidence="1 2">
    <name type="scientific">Macroventuria anomochaeta</name>
    <dbReference type="NCBI Taxonomy" id="301207"/>
    <lineage>
        <taxon>Eukaryota</taxon>
        <taxon>Fungi</taxon>
        <taxon>Dikarya</taxon>
        <taxon>Ascomycota</taxon>
        <taxon>Pezizomycotina</taxon>
        <taxon>Dothideomycetes</taxon>
        <taxon>Pleosporomycetidae</taxon>
        <taxon>Pleosporales</taxon>
        <taxon>Pleosporineae</taxon>
        <taxon>Didymellaceae</taxon>
        <taxon>Macroventuria</taxon>
    </lineage>
</organism>
<comment type="caution">
    <text evidence="1">The sequence shown here is derived from an EMBL/GenBank/DDBJ whole genome shotgun (WGS) entry which is preliminary data.</text>
</comment>
<evidence type="ECO:0000313" key="1">
    <source>
        <dbReference type="EMBL" id="KAF2622588.1"/>
    </source>
</evidence>
<protein>
    <submittedName>
        <fullName evidence="1">Uncharacterized protein</fullName>
    </submittedName>
</protein>
<sequence>MASIDGEAAEQEERLKSALWYSIGQFVDDALLTDDLNATPQFIGALTELVYTQIANTASDLETFSRHAGRRAINTDDVMLLTRRNEALEDILRQELDRMKAAEGRGEQQQTVTTGKKRGRPSGGGKGKGKGKA</sequence>